<evidence type="ECO:0000313" key="2">
    <source>
        <dbReference type="Proteomes" id="UP000836841"/>
    </source>
</evidence>
<proteinExistence type="predicted"/>
<keyword evidence="2" id="KW-1185">Reference proteome</keyword>
<protein>
    <submittedName>
        <fullName evidence="1">Uncharacterized protein</fullName>
    </submittedName>
</protein>
<name>A0AAU9RQR0_THLAR</name>
<sequence>MRESVDGKRENICENENSCLSPASFYGDRQSLSGAFRTSEKTLAKNLIKKLGMVLCIVGGTEERTESTENCITEEVKPGKFVKKCVKTKKITSRSRNSSSVKVVHFSTENTEEDVTGPVMEWNEKQVQTEERAVCRLM</sequence>
<dbReference type="Proteomes" id="UP000836841">
    <property type="component" value="Chromosome 2"/>
</dbReference>
<organism evidence="1 2">
    <name type="scientific">Thlaspi arvense</name>
    <name type="common">Field penny-cress</name>
    <dbReference type="NCBI Taxonomy" id="13288"/>
    <lineage>
        <taxon>Eukaryota</taxon>
        <taxon>Viridiplantae</taxon>
        <taxon>Streptophyta</taxon>
        <taxon>Embryophyta</taxon>
        <taxon>Tracheophyta</taxon>
        <taxon>Spermatophyta</taxon>
        <taxon>Magnoliopsida</taxon>
        <taxon>eudicotyledons</taxon>
        <taxon>Gunneridae</taxon>
        <taxon>Pentapetalae</taxon>
        <taxon>rosids</taxon>
        <taxon>malvids</taxon>
        <taxon>Brassicales</taxon>
        <taxon>Brassicaceae</taxon>
        <taxon>Thlaspideae</taxon>
        <taxon>Thlaspi</taxon>
    </lineage>
</organism>
<dbReference type="AlphaFoldDB" id="A0AAU9RQR0"/>
<reference evidence="1 2" key="1">
    <citation type="submission" date="2022-03" db="EMBL/GenBank/DDBJ databases">
        <authorList>
            <person name="Nunn A."/>
            <person name="Chopra R."/>
            <person name="Nunn A."/>
            <person name="Contreras Garrido A."/>
        </authorList>
    </citation>
    <scope>NUCLEOTIDE SEQUENCE [LARGE SCALE GENOMIC DNA]</scope>
</reference>
<dbReference type="EMBL" id="OU466858">
    <property type="protein sequence ID" value="CAH2045882.1"/>
    <property type="molecule type" value="Genomic_DNA"/>
</dbReference>
<accession>A0AAU9RQR0</accession>
<gene>
    <name evidence="1" type="ORF">TAV2_LOCUS6981</name>
</gene>
<evidence type="ECO:0000313" key="1">
    <source>
        <dbReference type="EMBL" id="CAH2045882.1"/>
    </source>
</evidence>